<dbReference type="InterPro" id="IPR002109">
    <property type="entry name" value="Glutaredoxin"/>
</dbReference>
<protein>
    <recommendedName>
        <fullName evidence="1">Glutaredoxin domain-containing protein</fullName>
    </recommendedName>
</protein>
<dbReference type="Pfam" id="PF00462">
    <property type="entry name" value="Glutaredoxin"/>
    <property type="match status" value="1"/>
</dbReference>
<name>A0A1S5R3W1_9CAUD</name>
<accession>A0A1S5R3W1</accession>
<dbReference type="Gene3D" id="3.40.30.10">
    <property type="entry name" value="Glutaredoxin"/>
    <property type="match status" value="1"/>
</dbReference>
<keyword evidence="3" id="KW-1185">Reference proteome</keyword>
<dbReference type="Proteomes" id="UP000225821">
    <property type="component" value="Segment"/>
</dbReference>
<gene>
    <name evidence="2" type="ORF">pf16_178</name>
</gene>
<organism evidence="2 3">
    <name type="scientific">Pseudomonas phage pf16</name>
    <dbReference type="NCBI Taxonomy" id="1815630"/>
    <lineage>
        <taxon>Viruses</taxon>
        <taxon>Duplodnaviria</taxon>
        <taxon>Heunggongvirae</taxon>
        <taxon>Uroviricota</taxon>
        <taxon>Caudoviricetes</taxon>
        <taxon>Chakrabartyvirus</taxon>
        <taxon>Chakrabartyvirus pf16</taxon>
    </lineage>
</organism>
<evidence type="ECO:0000313" key="3">
    <source>
        <dbReference type="Proteomes" id="UP000225821"/>
    </source>
</evidence>
<dbReference type="PROSITE" id="PS51354">
    <property type="entry name" value="GLUTAREDOXIN_2"/>
    <property type="match status" value="1"/>
</dbReference>
<sequence>MKVLIYGTPSCTFCKQALQLCNQRGVDTDYKTVGVDIQKEQLQEMVGRPISSVPQIFITSEGLTSYVGGFQDLKKKFESLGTAQGVIVEQLNG</sequence>
<reference evidence="2 3" key="1">
    <citation type="submission" date="2016-03" db="EMBL/GenBank/DDBJ databases">
        <title>Characterisation of pf16 and phiPMW: Two novel phages infecting Pseudomonas putida PpG1.</title>
        <authorList>
            <person name="Magill D.J."/>
            <person name="Krylov V.N."/>
            <person name="Shaburova O.V."/>
            <person name="Allen C.C.R."/>
            <person name="McGrath J.W."/>
            <person name="Quinn J.P."/>
            <person name="Kulakov L.A."/>
        </authorList>
    </citation>
    <scope>NUCLEOTIDE SEQUENCE [LARGE SCALE GENOMIC DNA]</scope>
</reference>
<dbReference type="OrthoDB" id="25064at10239"/>
<feature type="domain" description="Glutaredoxin" evidence="1">
    <location>
        <begin position="3"/>
        <end position="60"/>
    </location>
</feature>
<dbReference type="SUPFAM" id="SSF52833">
    <property type="entry name" value="Thioredoxin-like"/>
    <property type="match status" value="1"/>
</dbReference>
<evidence type="ECO:0000313" key="2">
    <source>
        <dbReference type="EMBL" id="AND75101.1"/>
    </source>
</evidence>
<dbReference type="InterPro" id="IPR036249">
    <property type="entry name" value="Thioredoxin-like_sf"/>
</dbReference>
<evidence type="ECO:0000259" key="1">
    <source>
        <dbReference type="Pfam" id="PF00462"/>
    </source>
</evidence>
<dbReference type="EMBL" id="KU873925">
    <property type="protein sequence ID" value="AND75101.1"/>
    <property type="molecule type" value="Genomic_DNA"/>
</dbReference>
<proteinExistence type="predicted"/>